<evidence type="ECO:0000256" key="4">
    <source>
        <dbReference type="ARBA" id="ARBA00023136"/>
    </source>
</evidence>
<sequence length="323" mass="37197">MSEKIEEIQNRSESLQEIMSNPPKWIIRWGLFIIFSILIMFIIACFFIKYPETITSNVSIKSTQSIAVIDAKKSGTIDSIFVKNHDRVSKEQVVGNLKSTAEYNDIKVLKNLLEKVQYDANVFYFPIEQTQNLTLGEIKSKYVLFARAYEEMKKNPQDVTRYIVLIQTYDDLKFALADWEKLYLLKSEIDGEIHFNKYLVKGQFIKSQEVLFVISPNNYNSLYAVGSVSSQDKDKISPSQKVHIKLANFPFQQYGLIEGRVKTIDSKPDSNGKYAVEISLVNDLKTSANYDLQYNSEMIGTAEIITEDIKLIDRILNNFKPIF</sequence>
<feature type="transmembrane region" description="Helical" evidence="5">
    <location>
        <begin position="26"/>
        <end position="48"/>
    </location>
</feature>
<dbReference type="OrthoDB" id="7057889at2"/>
<evidence type="ECO:0000313" key="6">
    <source>
        <dbReference type="EMBL" id="SMC90918.1"/>
    </source>
</evidence>
<dbReference type="STRING" id="1434700.SAMN06296427_1139"/>
<protein>
    <submittedName>
        <fullName evidence="6">HlyD family secretion protein</fullName>
    </submittedName>
</protein>
<dbReference type="PANTHER" id="PTHR30386:SF26">
    <property type="entry name" value="TRANSPORT PROTEIN COMB"/>
    <property type="match status" value="1"/>
</dbReference>
<evidence type="ECO:0000313" key="7">
    <source>
        <dbReference type="Proteomes" id="UP000192393"/>
    </source>
</evidence>
<organism evidence="6 7">
    <name type="scientific">Moheibacter sediminis</name>
    <dbReference type="NCBI Taxonomy" id="1434700"/>
    <lineage>
        <taxon>Bacteria</taxon>
        <taxon>Pseudomonadati</taxon>
        <taxon>Bacteroidota</taxon>
        <taxon>Flavobacteriia</taxon>
        <taxon>Flavobacteriales</taxon>
        <taxon>Weeksellaceae</taxon>
        <taxon>Moheibacter</taxon>
    </lineage>
</organism>
<accession>A0A1W2D1N8</accession>
<keyword evidence="2 5" id="KW-0812">Transmembrane</keyword>
<reference evidence="6 7" key="1">
    <citation type="submission" date="2017-04" db="EMBL/GenBank/DDBJ databases">
        <authorList>
            <person name="Afonso C.L."/>
            <person name="Miller P.J."/>
            <person name="Scott M.A."/>
            <person name="Spackman E."/>
            <person name="Goraichik I."/>
            <person name="Dimitrov K.M."/>
            <person name="Suarez D.L."/>
            <person name="Swayne D.E."/>
        </authorList>
    </citation>
    <scope>NUCLEOTIDE SEQUENCE [LARGE SCALE GENOMIC DNA]</scope>
    <source>
        <strain evidence="6 7">CGMCC 1.12708</strain>
    </source>
</reference>
<dbReference type="EMBL" id="FWXS01000013">
    <property type="protein sequence ID" value="SMC90918.1"/>
    <property type="molecule type" value="Genomic_DNA"/>
</dbReference>
<dbReference type="PANTHER" id="PTHR30386">
    <property type="entry name" value="MEMBRANE FUSION SUBUNIT OF EMRAB-TOLC MULTIDRUG EFFLUX PUMP"/>
    <property type="match status" value="1"/>
</dbReference>
<dbReference type="InterPro" id="IPR050739">
    <property type="entry name" value="MFP"/>
</dbReference>
<evidence type="ECO:0000256" key="5">
    <source>
        <dbReference type="SAM" id="Phobius"/>
    </source>
</evidence>
<name>A0A1W2D1N8_9FLAO</name>
<keyword evidence="7" id="KW-1185">Reference proteome</keyword>
<dbReference type="Gene3D" id="2.40.30.170">
    <property type="match status" value="1"/>
</dbReference>
<keyword evidence="3 5" id="KW-1133">Transmembrane helix</keyword>
<dbReference type="AlphaFoldDB" id="A0A1W2D1N8"/>
<dbReference type="GO" id="GO:0016020">
    <property type="term" value="C:membrane"/>
    <property type="evidence" value="ECO:0007669"/>
    <property type="project" value="UniProtKB-SubCell"/>
</dbReference>
<comment type="subcellular location">
    <subcellularLocation>
        <location evidence="1">Membrane</location>
        <topology evidence="1">Single-pass membrane protein</topology>
    </subcellularLocation>
</comment>
<gene>
    <name evidence="6" type="ORF">SAMN06296427_1139</name>
</gene>
<evidence type="ECO:0000256" key="2">
    <source>
        <dbReference type="ARBA" id="ARBA00022692"/>
    </source>
</evidence>
<proteinExistence type="predicted"/>
<dbReference type="RefSeq" id="WP_084019053.1">
    <property type="nucleotide sequence ID" value="NZ_FWXS01000013.1"/>
</dbReference>
<dbReference type="Proteomes" id="UP000192393">
    <property type="component" value="Unassembled WGS sequence"/>
</dbReference>
<evidence type="ECO:0000256" key="1">
    <source>
        <dbReference type="ARBA" id="ARBA00004167"/>
    </source>
</evidence>
<evidence type="ECO:0000256" key="3">
    <source>
        <dbReference type="ARBA" id="ARBA00022989"/>
    </source>
</evidence>
<keyword evidence="4 5" id="KW-0472">Membrane</keyword>